<reference evidence="1 2" key="1">
    <citation type="submission" date="2024-04" db="EMBL/GenBank/DDBJ databases">
        <authorList>
            <consortium name="Molecular Ecology Group"/>
        </authorList>
    </citation>
    <scope>NUCLEOTIDE SEQUENCE [LARGE SCALE GENOMIC DNA]</scope>
</reference>
<dbReference type="AlphaFoldDB" id="A0AAV2N2Y1"/>
<evidence type="ECO:0000313" key="1">
    <source>
        <dbReference type="EMBL" id="CAL1674111.1"/>
    </source>
</evidence>
<sequence>MVYVWTVDFDLQNDVSEGSHKLFRRGAKMLGACEESIGATRRVLYARHGAGTRFLYQNVVVVVVPGELLAVEMDLRRPRDISYNTTYGPSAF</sequence>
<name>A0AAV2N2Y1_9HYME</name>
<protein>
    <submittedName>
        <fullName evidence="1">Uncharacterized protein</fullName>
    </submittedName>
</protein>
<accession>A0AAV2N2Y1</accession>
<dbReference type="Proteomes" id="UP001497644">
    <property type="component" value="Chromosome 1"/>
</dbReference>
<evidence type="ECO:0000313" key="2">
    <source>
        <dbReference type="Proteomes" id="UP001497644"/>
    </source>
</evidence>
<gene>
    <name evidence="1" type="ORF">LPLAT_LOCUS865</name>
</gene>
<dbReference type="EMBL" id="OZ034824">
    <property type="protein sequence ID" value="CAL1674111.1"/>
    <property type="molecule type" value="Genomic_DNA"/>
</dbReference>
<proteinExistence type="predicted"/>
<organism evidence="1 2">
    <name type="scientific">Lasius platythorax</name>
    <dbReference type="NCBI Taxonomy" id="488582"/>
    <lineage>
        <taxon>Eukaryota</taxon>
        <taxon>Metazoa</taxon>
        <taxon>Ecdysozoa</taxon>
        <taxon>Arthropoda</taxon>
        <taxon>Hexapoda</taxon>
        <taxon>Insecta</taxon>
        <taxon>Pterygota</taxon>
        <taxon>Neoptera</taxon>
        <taxon>Endopterygota</taxon>
        <taxon>Hymenoptera</taxon>
        <taxon>Apocrita</taxon>
        <taxon>Aculeata</taxon>
        <taxon>Formicoidea</taxon>
        <taxon>Formicidae</taxon>
        <taxon>Formicinae</taxon>
        <taxon>Lasius</taxon>
        <taxon>Lasius</taxon>
    </lineage>
</organism>
<keyword evidence="2" id="KW-1185">Reference proteome</keyword>